<dbReference type="PRINTS" id="PR00095">
    <property type="entry name" value="ANTSNTHASEI"/>
</dbReference>
<dbReference type="InterPro" id="IPR043132">
    <property type="entry name" value="BCAT-like_C"/>
</dbReference>
<dbReference type="InterPro" id="IPR005802">
    <property type="entry name" value="ADC_synth_comp_1"/>
</dbReference>
<dbReference type="PROSITE" id="PS51257">
    <property type="entry name" value="PROKAR_LIPOPROTEIN"/>
    <property type="match status" value="1"/>
</dbReference>
<dbReference type="InterPro" id="IPR015890">
    <property type="entry name" value="Chorismate_C"/>
</dbReference>
<dbReference type="Pfam" id="PF01063">
    <property type="entry name" value="Aminotran_4"/>
    <property type="match status" value="1"/>
</dbReference>
<feature type="region of interest" description="Disordered" evidence="1">
    <location>
        <begin position="488"/>
        <end position="520"/>
    </location>
</feature>
<dbReference type="RefSeq" id="WP_376979000.1">
    <property type="nucleotide sequence ID" value="NZ_JBHLSV010000005.1"/>
</dbReference>
<dbReference type="PANTHER" id="PTHR11236">
    <property type="entry name" value="AMINOBENZOATE/ANTHRANILATE SYNTHASE"/>
    <property type="match status" value="1"/>
</dbReference>
<feature type="domain" description="Chorismate-utilising enzyme C-terminal" evidence="2">
    <location>
        <begin position="118"/>
        <end position="381"/>
    </location>
</feature>
<dbReference type="EC" id="2.6.1.85" evidence="3"/>
<dbReference type="Gene3D" id="3.20.10.10">
    <property type="entry name" value="D-amino Acid Aminotransferase, subunit A, domain 2"/>
    <property type="match status" value="1"/>
</dbReference>
<feature type="compositionally biased region" description="Basic and acidic residues" evidence="1">
    <location>
        <begin position="508"/>
        <end position="520"/>
    </location>
</feature>
<dbReference type="EMBL" id="JBHLSV010000005">
    <property type="protein sequence ID" value="MFC0673433.1"/>
    <property type="molecule type" value="Genomic_DNA"/>
</dbReference>
<keyword evidence="3" id="KW-0032">Aminotransferase</keyword>
<keyword evidence="4" id="KW-1185">Reference proteome</keyword>
<organism evidence="3 4">
    <name type="scientific">Brachybacterium hainanense</name>
    <dbReference type="NCBI Taxonomy" id="1541174"/>
    <lineage>
        <taxon>Bacteria</taxon>
        <taxon>Bacillati</taxon>
        <taxon>Actinomycetota</taxon>
        <taxon>Actinomycetes</taxon>
        <taxon>Micrococcales</taxon>
        <taxon>Dermabacteraceae</taxon>
        <taxon>Brachybacterium</taxon>
    </lineage>
</organism>
<dbReference type="GO" id="GO:0046820">
    <property type="term" value="F:4-amino-4-deoxychorismate synthase activity"/>
    <property type="evidence" value="ECO:0007669"/>
    <property type="project" value="UniProtKB-EC"/>
</dbReference>
<keyword evidence="3" id="KW-0808">Transferase</keyword>
<comment type="caution">
    <text evidence="3">The sequence shown here is derived from an EMBL/GenBank/DDBJ whole genome shotgun (WGS) entry which is preliminary data.</text>
</comment>
<dbReference type="InterPro" id="IPR019999">
    <property type="entry name" value="Anth_synth_I-like"/>
</dbReference>
<dbReference type="Gene3D" id="3.30.470.10">
    <property type="match status" value="1"/>
</dbReference>
<dbReference type="InterPro" id="IPR005801">
    <property type="entry name" value="ADC_synthase"/>
</dbReference>
<evidence type="ECO:0000313" key="4">
    <source>
        <dbReference type="Proteomes" id="UP001589793"/>
    </source>
</evidence>
<dbReference type="InterPro" id="IPR036038">
    <property type="entry name" value="Aminotransferase-like"/>
</dbReference>
<dbReference type="SUPFAM" id="SSF56322">
    <property type="entry name" value="ADC synthase"/>
    <property type="match status" value="1"/>
</dbReference>
<dbReference type="Proteomes" id="UP001589793">
    <property type="component" value="Unassembled WGS sequence"/>
</dbReference>
<dbReference type="InterPro" id="IPR043131">
    <property type="entry name" value="BCAT-like_N"/>
</dbReference>
<evidence type="ECO:0000259" key="2">
    <source>
        <dbReference type="Pfam" id="PF00425"/>
    </source>
</evidence>
<name>A0ABV6RBW4_9MICO</name>
<gene>
    <name evidence="3" type="primary">pabB</name>
    <name evidence="3" type="ORF">ACFFF6_05615</name>
</gene>
<protein>
    <submittedName>
        <fullName evidence="3">Aminodeoxychorismate synthase component I</fullName>
        <ecNumber evidence="3">2.6.1.85</ecNumber>
    </submittedName>
</protein>
<evidence type="ECO:0000256" key="1">
    <source>
        <dbReference type="SAM" id="MobiDB-lite"/>
    </source>
</evidence>
<dbReference type="NCBIfam" id="TIGR00553">
    <property type="entry name" value="pabB"/>
    <property type="match status" value="1"/>
</dbReference>
<dbReference type="Gene3D" id="3.60.120.10">
    <property type="entry name" value="Anthranilate synthase"/>
    <property type="match status" value="1"/>
</dbReference>
<dbReference type="SUPFAM" id="SSF56752">
    <property type="entry name" value="D-aminoacid aminotransferase-like PLP-dependent enzymes"/>
    <property type="match status" value="1"/>
</dbReference>
<proteinExistence type="predicted"/>
<accession>A0ABV6RBW4</accession>
<dbReference type="InterPro" id="IPR001544">
    <property type="entry name" value="Aminotrans_IV"/>
</dbReference>
<dbReference type="PANTHER" id="PTHR11236:SF50">
    <property type="entry name" value="AMINODEOXYCHORISMATE SYNTHASE COMPONENT 1"/>
    <property type="match status" value="1"/>
</dbReference>
<reference evidence="3 4" key="1">
    <citation type="submission" date="2024-09" db="EMBL/GenBank/DDBJ databases">
        <authorList>
            <person name="Sun Q."/>
            <person name="Mori K."/>
        </authorList>
    </citation>
    <scope>NUCLEOTIDE SEQUENCE [LARGE SCALE GENOMIC DNA]</scope>
    <source>
        <strain evidence="3 4">CICC 10874</strain>
    </source>
</reference>
<evidence type="ECO:0000313" key="3">
    <source>
        <dbReference type="EMBL" id="MFC0673433.1"/>
    </source>
</evidence>
<sequence>MLHARFDDRVAGTILAFSACERVIEARTAEEVRPALRAVQAAVDGGSWAYGMLAYEAAAGLDPDARVRPGTPGFPLLRFGIAAAPDDPGAVAAAEERLRLPSPAAWRAAPWERGWTAAEHAERVARVRSAIAEGLTYQVNLTTRLRGRVEGDLLACYRDLVGAQQGAHGAYLDLGRWAVLSASPESFLHRRGERVRTAPMKGTAARGASPASDAAARADLLRSPKERAENVMIADLLRNDLARIARPGSVRVPRLLSAEAYPTLWQLTSTVEAEVPRDLGLEELMSALFPCGSITGAPKISTMGIIAELESWPRDVYCGAIGWLAPARHVGGEELPPEARFSVAIRTLLVDREDGTATYGVGGGITWASQAAGEWEELATKSRILAGPRTPPSASAVPREPVVPASDARFGLIETMAVHEGRPRHLAQHLDRLEASAARFAIPCDREALESLLTASAREAAPPAVAGDGPGQMLRLELSLDGTARISRRERPAAGDGPVLLGIDDEPRDPAAPEVRHKTTDRAGLAAALDRARGRDPRIEDVVLAAPGGLVTETTIANLVVRIGGELCTPPLEDGCLDGIGRRLLLERGEIRERSITRAELDTAEEIWLISSVRGLRRAVLARAVPAPARSSAQSVRRSRSS</sequence>
<dbReference type="Pfam" id="PF00425">
    <property type="entry name" value="Chorismate_bind"/>
    <property type="match status" value="1"/>
</dbReference>